<dbReference type="Pfam" id="PF00326">
    <property type="entry name" value="Peptidase_S9"/>
    <property type="match status" value="1"/>
</dbReference>
<name>A0A3D8LIN1_9BACT</name>
<evidence type="ECO:0000256" key="1">
    <source>
        <dbReference type="ARBA" id="ARBA00022801"/>
    </source>
</evidence>
<organism evidence="4 5">
    <name type="scientific">Pontibacter diazotrophicus</name>
    <dbReference type="NCBI Taxonomy" id="1400979"/>
    <lineage>
        <taxon>Bacteria</taxon>
        <taxon>Pseudomonadati</taxon>
        <taxon>Bacteroidota</taxon>
        <taxon>Cytophagia</taxon>
        <taxon>Cytophagales</taxon>
        <taxon>Hymenobacteraceae</taxon>
        <taxon>Pontibacter</taxon>
    </lineage>
</organism>
<dbReference type="InterPro" id="IPR011659">
    <property type="entry name" value="WD40"/>
</dbReference>
<dbReference type="OrthoDB" id="9812921at2"/>
<dbReference type="InterPro" id="IPR001375">
    <property type="entry name" value="Peptidase_S9_cat"/>
</dbReference>
<gene>
    <name evidence="4" type="ORF">DXT99_01280</name>
</gene>
<accession>A0A3D8LIN1</accession>
<reference evidence="5" key="1">
    <citation type="submission" date="2018-08" db="EMBL/GenBank/DDBJ databases">
        <authorList>
            <person name="Liu Z.-W."/>
            <person name="Du Z.-J."/>
        </authorList>
    </citation>
    <scope>NUCLEOTIDE SEQUENCE [LARGE SCALE GENOMIC DNA]</scope>
    <source>
        <strain evidence="5">H4X</strain>
    </source>
</reference>
<evidence type="ECO:0000313" key="5">
    <source>
        <dbReference type="Proteomes" id="UP000256708"/>
    </source>
</evidence>
<dbReference type="Proteomes" id="UP000256708">
    <property type="component" value="Unassembled WGS sequence"/>
</dbReference>
<keyword evidence="2" id="KW-0645">Protease</keyword>
<dbReference type="SUPFAM" id="SSF53474">
    <property type="entry name" value="alpha/beta-Hydrolases"/>
    <property type="match status" value="1"/>
</dbReference>
<dbReference type="GO" id="GO:0006508">
    <property type="term" value="P:proteolysis"/>
    <property type="evidence" value="ECO:0007669"/>
    <property type="project" value="InterPro"/>
</dbReference>
<dbReference type="InterPro" id="IPR029058">
    <property type="entry name" value="AB_hydrolase_fold"/>
</dbReference>
<dbReference type="Gene3D" id="3.40.50.1820">
    <property type="entry name" value="alpha/beta hydrolase"/>
    <property type="match status" value="1"/>
</dbReference>
<dbReference type="PANTHER" id="PTHR42776:SF28">
    <property type="entry name" value="GLUTAMYL ENDOPEPTIDASE, CHLOROPLASTIC-RELATED"/>
    <property type="match status" value="1"/>
</dbReference>
<dbReference type="Pfam" id="PF07676">
    <property type="entry name" value="PD40"/>
    <property type="match status" value="1"/>
</dbReference>
<dbReference type="RefSeq" id="WP_115563796.1">
    <property type="nucleotide sequence ID" value="NZ_QRGR01000001.1"/>
</dbReference>
<evidence type="ECO:0000256" key="2">
    <source>
        <dbReference type="ARBA" id="ARBA00022825"/>
    </source>
</evidence>
<keyword evidence="5" id="KW-1185">Reference proteome</keyword>
<keyword evidence="1" id="KW-0378">Hydrolase</keyword>
<dbReference type="GO" id="GO:0004252">
    <property type="term" value="F:serine-type endopeptidase activity"/>
    <property type="evidence" value="ECO:0007669"/>
    <property type="project" value="TreeGrafter"/>
</dbReference>
<dbReference type="SUPFAM" id="SSF82171">
    <property type="entry name" value="DPP6 N-terminal domain-like"/>
    <property type="match status" value="1"/>
</dbReference>
<dbReference type="PANTHER" id="PTHR42776">
    <property type="entry name" value="SERINE PEPTIDASE S9 FAMILY MEMBER"/>
    <property type="match status" value="1"/>
</dbReference>
<keyword evidence="2" id="KW-0720">Serine protease</keyword>
<proteinExistence type="predicted"/>
<comment type="caution">
    <text evidence="4">The sequence shown here is derived from an EMBL/GenBank/DDBJ whole genome shotgun (WGS) entry which is preliminary data.</text>
</comment>
<feature type="domain" description="Peptidase S9 prolyl oligopeptidase catalytic" evidence="3">
    <location>
        <begin position="643"/>
        <end position="798"/>
    </location>
</feature>
<dbReference type="Gene3D" id="2.120.10.30">
    <property type="entry name" value="TolB, C-terminal domain"/>
    <property type="match status" value="1"/>
</dbReference>
<protein>
    <submittedName>
        <fullName evidence="4">S9 family peptidase</fullName>
    </submittedName>
</protein>
<evidence type="ECO:0000313" key="4">
    <source>
        <dbReference type="EMBL" id="RDV17275.1"/>
    </source>
</evidence>
<evidence type="ECO:0000259" key="3">
    <source>
        <dbReference type="Pfam" id="PF00326"/>
    </source>
</evidence>
<dbReference type="AlphaFoldDB" id="A0A3D8LIN1"/>
<dbReference type="InterPro" id="IPR011042">
    <property type="entry name" value="6-blade_b-propeller_TolB-like"/>
</dbReference>
<dbReference type="EMBL" id="QRGR01000001">
    <property type="protein sequence ID" value="RDV17275.1"/>
    <property type="molecule type" value="Genomic_DNA"/>
</dbReference>
<sequence length="808" mass="90155">MKRYYLGLFLFGGLTLSGYAQSSLTYQLPPKSIVDLVDAPSSPKVQFSKDGSLMLLLQAPGYASIEQVAQPVIGIAGIKVNPANNSTESEVAGVYNTLTIKDVKTGKELKLTGLPENPRMTNIVWSPDGSYFAFSNNTFSGVELWLADIKSLKAAKLSDGYLNDAFGKTMQWHPDGKHILAQFVNAERGNKPAENIVPSGPVVQENLGVTTPSRTYQNLLQNAYDEQLMEYYLTSQLQVISIDGQSVKIGSPAIYRNAAYSPDGNYLMVQTVQRPYSYLVPVYYFPFNTTILDTKGAVVKELYKAPLADKLPTGFDAVLTGPRGYEWRDDAPATLAWAEAQDKGDPNVEATVRDAVFTLSAPFNGAPKKLFSMPLRYRGVEWGDKDYAIVEERWRKDRKMKMTLINPETGKVIKQIADRSSEDTYTDPGNFIHSKDETLLFDKAGQPVVFTEGAGASPKGDRPFILKWNLLSDKQDTLFKSRAPYYEEPVFFNNTGEVYISRESTDETPNIFAVNLRNRKAKALTNFSDPYPGLKGVQKALLSYPRKDGIQLSATLYLPKDFKKGDAPLPVLIWAYPREFKTLAAAGQVKGSPYRFTRLAFRSPVYWVTRGYAVLDQADMPVVGEGKEEPNDTFLKQIEDNATALIDYVVEMGVADRERIAVGGHSYGAFMTANLLAHTDLFAAGIARSGAYNRTLTPFGFQAEARTYWEAMDVYNTMSPFNYADKIKTPLLMTHGIDDDNSGTFPIQSERLYSAIKGHGGTVRLVMLPKEFHGYRSRESVLHTFWEQDRWLEKYVKNKGTITSSKQE</sequence>